<evidence type="ECO:0000313" key="3">
    <source>
        <dbReference type="Proteomes" id="UP000824120"/>
    </source>
</evidence>
<protein>
    <submittedName>
        <fullName evidence="2">Uncharacterized protein</fullName>
    </submittedName>
</protein>
<dbReference type="EMBL" id="JACXVP010000012">
    <property type="protein sequence ID" value="KAG5572312.1"/>
    <property type="molecule type" value="Genomic_DNA"/>
</dbReference>
<evidence type="ECO:0000256" key="1">
    <source>
        <dbReference type="SAM" id="MobiDB-lite"/>
    </source>
</evidence>
<organism evidence="2 3">
    <name type="scientific">Solanum commersonii</name>
    <name type="common">Commerson's wild potato</name>
    <name type="synonym">Commerson's nightshade</name>
    <dbReference type="NCBI Taxonomy" id="4109"/>
    <lineage>
        <taxon>Eukaryota</taxon>
        <taxon>Viridiplantae</taxon>
        <taxon>Streptophyta</taxon>
        <taxon>Embryophyta</taxon>
        <taxon>Tracheophyta</taxon>
        <taxon>Spermatophyta</taxon>
        <taxon>Magnoliopsida</taxon>
        <taxon>eudicotyledons</taxon>
        <taxon>Gunneridae</taxon>
        <taxon>Pentapetalae</taxon>
        <taxon>asterids</taxon>
        <taxon>lamiids</taxon>
        <taxon>Solanales</taxon>
        <taxon>Solanaceae</taxon>
        <taxon>Solanoideae</taxon>
        <taxon>Solaneae</taxon>
        <taxon>Solanum</taxon>
    </lineage>
</organism>
<evidence type="ECO:0000313" key="2">
    <source>
        <dbReference type="EMBL" id="KAG5572312.1"/>
    </source>
</evidence>
<proteinExistence type="predicted"/>
<dbReference type="Proteomes" id="UP000824120">
    <property type="component" value="Chromosome 12"/>
</dbReference>
<dbReference type="PANTHER" id="PTHR47604:SF1">
    <property type="entry name" value="ADENYLYL CYCLASE"/>
    <property type="match status" value="1"/>
</dbReference>
<feature type="region of interest" description="Disordered" evidence="1">
    <location>
        <begin position="108"/>
        <end position="133"/>
    </location>
</feature>
<feature type="compositionally biased region" description="Polar residues" evidence="1">
    <location>
        <begin position="209"/>
        <end position="218"/>
    </location>
</feature>
<dbReference type="PANTHER" id="PTHR47604">
    <property type="entry name" value="ADENYLYL CYCLASE"/>
    <property type="match status" value="1"/>
</dbReference>
<sequence>MKEHTRGSGLSCAKEIHFLSFDVFTCLPFLFQHKTELPRRGFLIDHKPEDVAATIQLLNQTVPDSRRQNFMVELQKLAADWPLEVIKRQKDERKKVLVQLQRLKVLKNPSESEREKRKGKGKVVESTPKREDRKYVTRGTAQKLLGDAMVANKAQTIRNRRERKTDILPVENPIVLTQDARSSDTESEDIVRAVAKWQKEAEEQRVKAQRTTRSSNKSPAKRARVNTRAVSKPKPVKGPGPAAKGKDEDKVLTREEELQNSRSRSWEHLFECAVPYLHEPEVREFYYNMDLLDDGGFRTTVWEVEITLSEESLGIILGVPFEGIWSVEGCKPSLEYV</sequence>
<accession>A0A9J5WB60</accession>
<comment type="caution">
    <text evidence="2">The sequence shown here is derived from an EMBL/GenBank/DDBJ whole genome shotgun (WGS) entry which is preliminary data.</text>
</comment>
<reference evidence="2 3" key="1">
    <citation type="submission" date="2020-09" db="EMBL/GenBank/DDBJ databases">
        <title>De no assembly of potato wild relative species, Solanum commersonii.</title>
        <authorList>
            <person name="Cho K."/>
        </authorList>
    </citation>
    <scope>NUCLEOTIDE SEQUENCE [LARGE SCALE GENOMIC DNA]</scope>
    <source>
        <strain evidence="2">LZ3.2</strain>
        <tissue evidence="2">Leaf</tissue>
    </source>
</reference>
<keyword evidence="3" id="KW-1185">Reference proteome</keyword>
<feature type="compositionally biased region" description="Low complexity" evidence="1">
    <location>
        <begin position="229"/>
        <end position="243"/>
    </location>
</feature>
<dbReference type="AlphaFoldDB" id="A0A9J5WB60"/>
<gene>
    <name evidence="2" type="ORF">H5410_062078</name>
</gene>
<feature type="region of interest" description="Disordered" evidence="1">
    <location>
        <begin position="202"/>
        <end position="251"/>
    </location>
</feature>
<name>A0A9J5WB60_SOLCO</name>